<dbReference type="InterPro" id="IPR014756">
    <property type="entry name" value="Ig_E-set"/>
</dbReference>
<dbReference type="Pfam" id="PF00339">
    <property type="entry name" value="Arrestin_N"/>
    <property type="match status" value="1"/>
</dbReference>
<dbReference type="SUPFAM" id="SSF81296">
    <property type="entry name" value="E set domains"/>
    <property type="match status" value="1"/>
</dbReference>
<dbReference type="Gene3D" id="2.60.40.640">
    <property type="match status" value="1"/>
</dbReference>
<protein>
    <recommendedName>
        <fullName evidence="1">Arrestin-like N-terminal domain-containing protein</fullName>
    </recommendedName>
</protein>
<sequence>MRLRYRRAYALPGVPFEVEATLVSSVETPVDAIVFALVGHEFWRAGEHSNCKQLFRLTANHEPYTLTPGEHRFRSTFLVPPNVPASYQGGYCQIEYWLQVHVDIPWWPDLNENYVIPMGWIPGMPAPMVPAVFHSLSGHAGNRPYIEISLESTVVEYQGNVRGRVSMTNASNVSSVTVQAIRSETIHGGVPLEIPLVGGALGQGPPPEGESFPFRLTLPPNATPSYRGWLFEVRWYIEIVAYLLSGATEVVRAPIQILPPSGQPPPPRGWVAPVGKERRARSWRFIAKAHGLLCDDENERMTATFGAVSLTIGLEQRAAEGLYAVARLEWPALGLDLRIEERKWTDMLRSDDVELGEVIFDSAFVATGRDREQLRSWLSVDFAPSICGFAQASVRDDGALLLMGIHVITGDPRGVLSRFVAAAVHAAKCFGIAHDRVPPPPEMAAYEPVWRAFAERHGGRLERGRMWIHDATLGMDRFSIGTDWSGTPPTTLVRVPIDPPLTRPFEGDVSRLRAKVQDIHVGLDAVEVRLPAPLADPTTVEPILVEMVRLSRSARGLLENPFR</sequence>
<organism evidence="2 3">
    <name type="scientific">Pendulispora rubella</name>
    <dbReference type="NCBI Taxonomy" id="2741070"/>
    <lineage>
        <taxon>Bacteria</taxon>
        <taxon>Pseudomonadati</taxon>
        <taxon>Myxococcota</taxon>
        <taxon>Myxococcia</taxon>
        <taxon>Myxococcales</taxon>
        <taxon>Sorangiineae</taxon>
        <taxon>Pendulisporaceae</taxon>
        <taxon>Pendulispora</taxon>
    </lineage>
</organism>
<evidence type="ECO:0000313" key="3">
    <source>
        <dbReference type="Proteomes" id="UP001374803"/>
    </source>
</evidence>
<reference evidence="2" key="1">
    <citation type="submission" date="2021-12" db="EMBL/GenBank/DDBJ databases">
        <title>Discovery of the Pendulisporaceae a myxobacterial family with distinct sporulation behavior and unique specialized metabolism.</title>
        <authorList>
            <person name="Garcia R."/>
            <person name="Popoff A."/>
            <person name="Bader C.D."/>
            <person name="Loehr J."/>
            <person name="Walesch S."/>
            <person name="Walt C."/>
            <person name="Boldt J."/>
            <person name="Bunk B."/>
            <person name="Haeckl F.J.F.P.J."/>
            <person name="Gunesch A.P."/>
            <person name="Birkelbach J."/>
            <person name="Nuebel U."/>
            <person name="Pietschmann T."/>
            <person name="Bach T."/>
            <person name="Mueller R."/>
        </authorList>
    </citation>
    <scope>NUCLEOTIDE SEQUENCE</scope>
    <source>
        <strain evidence="2">MSr11367</strain>
    </source>
</reference>
<name>A0ABZ2L255_9BACT</name>
<feature type="domain" description="Arrestin-like N-terminal" evidence="1">
    <location>
        <begin position="61"/>
        <end position="113"/>
    </location>
</feature>
<keyword evidence="3" id="KW-1185">Reference proteome</keyword>
<proteinExistence type="predicted"/>
<gene>
    <name evidence="2" type="ORF">LVJ94_41290</name>
</gene>
<evidence type="ECO:0000313" key="2">
    <source>
        <dbReference type="EMBL" id="WXB03326.1"/>
    </source>
</evidence>
<dbReference type="Proteomes" id="UP001374803">
    <property type="component" value="Chromosome"/>
</dbReference>
<dbReference type="InterPro" id="IPR011021">
    <property type="entry name" value="Arrestin-like_N"/>
</dbReference>
<dbReference type="RefSeq" id="WP_394832956.1">
    <property type="nucleotide sequence ID" value="NZ_CP089929.1"/>
</dbReference>
<accession>A0ABZ2L255</accession>
<dbReference type="InterPro" id="IPR014752">
    <property type="entry name" value="Arrestin-like_C"/>
</dbReference>
<dbReference type="EMBL" id="CP089983">
    <property type="protein sequence ID" value="WXB03326.1"/>
    <property type="molecule type" value="Genomic_DNA"/>
</dbReference>
<evidence type="ECO:0000259" key="1">
    <source>
        <dbReference type="Pfam" id="PF00339"/>
    </source>
</evidence>